<reference evidence="1 2" key="1">
    <citation type="submission" date="2021-05" db="EMBL/GenBank/DDBJ databases">
        <title>Complete Genome Sequence of Latilactobacillus sp. Strain WDN19, a High D-Aspartate-producing Lactic Acid Bacterium Isolated from a Japanese Pickle.</title>
        <authorList>
            <person name="Kajitani K."/>
            <person name="Takahashi S."/>
        </authorList>
    </citation>
    <scope>NUCLEOTIDE SEQUENCE [LARGE SCALE GENOMIC DNA]</scope>
    <source>
        <strain evidence="1 2">WDN19</strain>
    </source>
</reference>
<protein>
    <submittedName>
        <fullName evidence="1">Uncharacterized protein</fullName>
    </submittedName>
</protein>
<evidence type="ECO:0000313" key="2">
    <source>
        <dbReference type="Proteomes" id="UP000825100"/>
    </source>
</evidence>
<proteinExistence type="predicted"/>
<dbReference type="RefSeq" id="WP_221276489.1">
    <property type="nucleotide sequence ID" value="NZ_AP024685.1"/>
</dbReference>
<accession>A0ABM7QWL4</accession>
<name>A0ABM7QWL4_LATCU</name>
<dbReference type="EMBL" id="AP024685">
    <property type="protein sequence ID" value="BCX31452.1"/>
    <property type="molecule type" value="Genomic_DNA"/>
</dbReference>
<sequence>MEKNRSLLILKDEINSIDIRTNPERIRYSLYSIYVNLLLSHELFSKNEDIKELCEQLKFPLKDYIFKSRTLLVARFMRKIEKISDSETIILFFKTAQNLINANEPSKKVNSKENKYNFIDKYGKS</sequence>
<keyword evidence="2" id="KW-1185">Reference proteome</keyword>
<gene>
    <name evidence="1" type="ORF">LTWDN19_20190</name>
</gene>
<evidence type="ECO:0000313" key="1">
    <source>
        <dbReference type="EMBL" id="BCX31452.1"/>
    </source>
</evidence>
<dbReference type="Proteomes" id="UP000825100">
    <property type="component" value="Chromosome"/>
</dbReference>
<organism evidence="1 2">
    <name type="scientific">Latilactobacillus curvatus</name>
    <name type="common">Lactobacillus curvatus</name>
    <dbReference type="NCBI Taxonomy" id="28038"/>
    <lineage>
        <taxon>Bacteria</taxon>
        <taxon>Bacillati</taxon>
        <taxon>Bacillota</taxon>
        <taxon>Bacilli</taxon>
        <taxon>Lactobacillales</taxon>
        <taxon>Lactobacillaceae</taxon>
        <taxon>Latilactobacillus</taxon>
    </lineage>
</organism>